<keyword evidence="3" id="KW-1185">Reference proteome</keyword>
<gene>
    <name evidence="2" type="ORF">N7530_005215</name>
</gene>
<accession>A0A9X0BRM2</accession>
<proteinExistence type="predicted"/>
<feature type="compositionally biased region" description="Polar residues" evidence="1">
    <location>
        <begin position="177"/>
        <end position="195"/>
    </location>
</feature>
<feature type="compositionally biased region" description="Basic and acidic residues" evidence="1">
    <location>
        <begin position="203"/>
        <end position="229"/>
    </location>
</feature>
<evidence type="ECO:0000313" key="3">
    <source>
        <dbReference type="Proteomes" id="UP001147760"/>
    </source>
</evidence>
<protein>
    <submittedName>
        <fullName evidence="2">Uncharacterized protein</fullName>
    </submittedName>
</protein>
<sequence length="276" mass="30967">MNPTVEDEVDCSHSPEATPKGNPNANNTVPWSEIFSRHEAVLCSHLEMLSMVKEQIPPEVNGFQTVSSMVNKTVLAMNQLKIARKHMMSSKSHQTLPRNQESNIPTLYQEIQTGIDTTTLGNATPPTSSSSSSSNPTQSTDTEANTRKKRRRISRDNDKARPDPTEEKRATKRYRGSSPQPATEQDGQSTSTSLGTEDISAEVQRRLKIKEEQRLKKENPKADKRKRESLASNEGESSIANRPRKKRLRLENGHKRDGDPVDDEADSPKKKQRKMP</sequence>
<comment type="caution">
    <text evidence="2">The sequence shown here is derived from an EMBL/GenBank/DDBJ whole genome shotgun (WGS) entry which is preliminary data.</text>
</comment>
<feature type="compositionally biased region" description="Basic and acidic residues" evidence="1">
    <location>
        <begin position="249"/>
        <end position="259"/>
    </location>
</feature>
<dbReference type="AlphaFoldDB" id="A0A9X0BRM2"/>
<organism evidence="2 3">
    <name type="scientific">Penicillium desertorum</name>
    <dbReference type="NCBI Taxonomy" id="1303715"/>
    <lineage>
        <taxon>Eukaryota</taxon>
        <taxon>Fungi</taxon>
        <taxon>Dikarya</taxon>
        <taxon>Ascomycota</taxon>
        <taxon>Pezizomycotina</taxon>
        <taxon>Eurotiomycetes</taxon>
        <taxon>Eurotiomycetidae</taxon>
        <taxon>Eurotiales</taxon>
        <taxon>Aspergillaceae</taxon>
        <taxon>Penicillium</taxon>
    </lineage>
</organism>
<evidence type="ECO:0000256" key="1">
    <source>
        <dbReference type="SAM" id="MobiDB-lite"/>
    </source>
</evidence>
<evidence type="ECO:0000313" key="2">
    <source>
        <dbReference type="EMBL" id="KAJ5479706.1"/>
    </source>
</evidence>
<dbReference type="Proteomes" id="UP001147760">
    <property type="component" value="Unassembled WGS sequence"/>
</dbReference>
<feature type="region of interest" description="Disordered" evidence="1">
    <location>
        <begin position="117"/>
        <end position="276"/>
    </location>
</feature>
<feature type="compositionally biased region" description="Basic and acidic residues" evidence="1">
    <location>
        <begin position="154"/>
        <end position="169"/>
    </location>
</feature>
<dbReference type="OrthoDB" id="4509809at2759"/>
<reference evidence="2" key="2">
    <citation type="journal article" date="2023" name="IMA Fungus">
        <title>Comparative genomic study of the Penicillium genus elucidates a diverse pangenome and 15 lateral gene transfer events.</title>
        <authorList>
            <person name="Petersen C."/>
            <person name="Sorensen T."/>
            <person name="Nielsen M.R."/>
            <person name="Sondergaard T.E."/>
            <person name="Sorensen J.L."/>
            <person name="Fitzpatrick D.A."/>
            <person name="Frisvad J.C."/>
            <person name="Nielsen K.L."/>
        </authorList>
    </citation>
    <scope>NUCLEOTIDE SEQUENCE</scope>
    <source>
        <strain evidence="2">IBT 17660</strain>
    </source>
</reference>
<feature type="compositionally biased region" description="Low complexity" evidence="1">
    <location>
        <begin position="124"/>
        <end position="142"/>
    </location>
</feature>
<name>A0A9X0BRM2_9EURO</name>
<reference evidence="2" key="1">
    <citation type="submission" date="2022-12" db="EMBL/GenBank/DDBJ databases">
        <authorList>
            <person name="Petersen C."/>
        </authorList>
    </citation>
    <scope>NUCLEOTIDE SEQUENCE</scope>
    <source>
        <strain evidence="2">IBT 17660</strain>
    </source>
</reference>
<feature type="region of interest" description="Disordered" evidence="1">
    <location>
        <begin position="1"/>
        <end position="28"/>
    </location>
</feature>
<dbReference type="EMBL" id="JAPWDO010000003">
    <property type="protein sequence ID" value="KAJ5479706.1"/>
    <property type="molecule type" value="Genomic_DNA"/>
</dbReference>
<feature type="compositionally biased region" description="Polar residues" evidence="1">
    <location>
        <begin position="230"/>
        <end position="240"/>
    </location>
</feature>